<reference evidence="1 2" key="1">
    <citation type="submission" date="2020-04" db="EMBL/GenBank/DDBJ databases">
        <title>Staphylococcus species from domestic dog.</title>
        <authorList>
            <person name="Paterson G.K."/>
        </authorList>
    </citation>
    <scope>NUCLEOTIDE SEQUENCE [LARGE SCALE GENOMIC DNA]</scope>
    <source>
        <strain evidence="1 2">H16/1A</strain>
    </source>
</reference>
<dbReference type="Gene3D" id="2.60.120.260">
    <property type="entry name" value="Galactose-binding domain-like"/>
    <property type="match status" value="1"/>
</dbReference>
<dbReference type="Proteomes" id="UP000751852">
    <property type="component" value="Unassembled WGS sequence"/>
</dbReference>
<protein>
    <submittedName>
        <fullName evidence="1">Uncharacterized protein</fullName>
    </submittedName>
</protein>
<sequence>MNDIKQFKQSTQLAKRQCYIPFVDKDEYFSTTNIRDIHSVTDLEGRWTCRLFLNEAALERQQVFATLTVQSPSNWSKLTDQSFELIKQQRFFYFEYERTYIIDDYDESKDYHLNVETLQTESLIKINHHYIGEINDISKVSEYDITAYLHEGKNTIQIIVKDEAIVNASDFATYLRTHLNQCIYILERANDRIVNYTLQTKYNEPQHQVNVSIDIKEVEGLPIVSYTIVDPEGFLVKHGDIDLDQSCQIQIDEQSQLMTSCGTYTLFLETDDEIIVEQVDYRD</sequence>
<dbReference type="RefSeq" id="WP_198617081.1">
    <property type="nucleotide sequence ID" value="NZ_JABANU010000003.1"/>
</dbReference>
<evidence type="ECO:0000313" key="2">
    <source>
        <dbReference type="Proteomes" id="UP000751852"/>
    </source>
</evidence>
<keyword evidence="2" id="KW-1185">Reference proteome</keyword>
<proteinExistence type="predicted"/>
<gene>
    <name evidence="1" type="ORF">HHH54_01590</name>
</gene>
<evidence type="ECO:0000313" key="1">
    <source>
        <dbReference type="EMBL" id="MBI5974288.1"/>
    </source>
</evidence>
<comment type="caution">
    <text evidence="1">The sequence shown here is derived from an EMBL/GenBank/DDBJ whole genome shotgun (WGS) entry which is preliminary data.</text>
</comment>
<name>A0ABS0T6C2_9STAP</name>
<accession>A0ABS0T6C2</accession>
<dbReference type="SUPFAM" id="SSF49785">
    <property type="entry name" value="Galactose-binding domain-like"/>
    <property type="match status" value="1"/>
</dbReference>
<organism evidence="1 2">
    <name type="scientific">Staphylococcus canis</name>
    <dbReference type="NCBI Taxonomy" id="2724942"/>
    <lineage>
        <taxon>Bacteria</taxon>
        <taxon>Bacillati</taxon>
        <taxon>Bacillota</taxon>
        <taxon>Bacilli</taxon>
        <taxon>Bacillales</taxon>
        <taxon>Staphylococcaceae</taxon>
        <taxon>Staphylococcus</taxon>
    </lineage>
</organism>
<dbReference type="InterPro" id="IPR008979">
    <property type="entry name" value="Galactose-bd-like_sf"/>
</dbReference>
<dbReference type="EMBL" id="JABANU010000003">
    <property type="protein sequence ID" value="MBI5974288.1"/>
    <property type="molecule type" value="Genomic_DNA"/>
</dbReference>